<comment type="caution">
    <text evidence="2">The sequence shown here is derived from an EMBL/GenBank/DDBJ whole genome shotgun (WGS) entry which is preliminary data.</text>
</comment>
<dbReference type="RefSeq" id="WP_219020894.1">
    <property type="nucleotide sequence ID" value="NZ_CP079203.1"/>
</dbReference>
<evidence type="ECO:0000256" key="1">
    <source>
        <dbReference type="SAM" id="Phobius"/>
    </source>
</evidence>
<keyword evidence="1" id="KW-0472">Membrane</keyword>
<evidence type="ECO:0000313" key="2">
    <source>
        <dbReference type="EMBL" id="MDZ7280852.1"/>
    </source>
</evidence>
<proteinExistence type="predicted"/>
<keyword evidence="1" id="KW-0812">Transmembrane</keyword>
<feature type="transmembrane region" description="Helical" evidence="1">
    <location>
        <begin position="105"/>
        <end position="125"/>
    </location>
</feature>
<organism evidence="2 3">
    <name type="scientific">Sphingomonas sanguinis</name>
    <dbReference type="NCBI Taxonomy" id="33051"/>
    <lineage>
        <taxon>Bacteria</taxon>
        <taxon>Pseudomonadati</taxon>
        <taxon>Pseudomonadota</taxon>
        <taxon>Alphaproteobacteria</taxon>
        <taxon>Sphingomonadales</taxon>
        <taxon>Sphingomonadaceae</taxon>
        <taxon>Sphingomonas</taxon>
    </lineage>
</organism>
<evidence type="ECO:0000313" key="3">
    <source>
        <dbReference type="Proteomes" id="UP001292182"/>
    </source>
</evidence>
<keyword evidence="1" id="KW-1133">Transmembrane helix</keyword>
<name>A0ABU5LLR9_9SPHN</name>
<gene>
    <name evidence="2" type="ORF">N4G62_02270</name>
</gene>
<dbReference type="EMBL" id="JAOBTW010000002">
    <property type="protein sequence ID" value="MDZ7280852.1"/>
    <property type="molecule type" value="Genomic_DNA"/>
</dbReference>
<feature type="transmembrane region" description="Helical" evidence="1">
    <location>
        <begin position="137"/>
        <end position="160"/>
    </location>
</feature>
<protein>
    <submittedName>
        <fullName evidence="2">Uncharacterized protein</fullName>
    </submittedName>
</protein>
<reference evidence="3" key="1">
    <citation type="submission" date="2023-07" db="EMBL/GenBank/DDBJ databases">
        <title>Whole genome sequence analysis of rice epiphytic Sphingomonas sanguinis OsEp_Plm_15B2.</title>
        <authorList>
            <person name="Sahu K.P."/>
            <person name="Asharani P."/>
            <person name="Reddy B."/>
            <person name="Kumar A."/>
        </authorList>
    </citation>
    <scope>NUCLEOTIDE SEQUENCE [LARGE SCALE GENOMIC DNA]</scope>
    <source>
        <strain evidence="3">OsEp_Plm_15B2</strain>
    </source>
</reference>
<feature type="transmembrane region" description="Helical" evidence="1">
    <location>
        <begin position="34"/>
        <end position="53"/>
    </location>
</feature>
<dbReference type="Proteomes" id="UP001292182">
    <property type="component" value="Unassembled WGS sequence"/>
</dbReference>
<sequence>MGHDSRRWTGRYAPGERPPEFAGDRPYRSRHLRWWLLVAVIGSVALGIAQLWLPVGHGGLPISWFVATATMSLPSGRSPFAKGSWSLGDYDEFERAALMRATLRAYWVVTLLGAGALGWCAIASANGLPMPHRWGNWAVWALALAAIASNLPALFAEFAIPFPDKEDLA</sequence>
<accession>A0ABU5LLR9</accession>
<keyword evidence="3" id="KW-1185">Reference proteome</keyword>